<dbReference type="InterPro" id="IPR002937">
    <property type="entry name" value="Amino_oxidase"/>
</dbReference>
<evidence type="ECO:0000313" key="3">
    <source>
        <dbReference type="Proteomes" id="UP000239203"/>
    </source>
</evidence>
<dbReference type="Proteomes" id="UP000239203">
    <property type="component" value="Unassembled WGS sequence"/>
</dbReference>
<sequence length="434" mass="45881">MSADLDVAVVGAGIAGLAVAKRLRAQGRNVHVFEAADHVGGRMASVRQDGYVADTGAEMIGTTGYPATWRLVEELGIARADVPLIDAPLAMWRDGRAHPHVGDPRGFLTGAGLRPSARWRLVRLLANAGRRDYSTDHPEATPLGDRAVADVIGGDLHDYLFQPLSGGFYGWDTTRAAAGPLLAHMLAVGATKTFRTYRDGMDTVARALAEHTDVSTGVTVREVVTTGSGARLVADSTPLTARTVVLAVPAPVAAELHADAPEYVRRVEFRSMIKVCCLLDRPLDAIGAAFGLAIPAVENPILAGVVLDERKHPSRVPDGRGMATLVAGQEVVTDLVGESDDEIARTLVAQAEPYLPGLAHALRGTVVARHRHGLPMPTAEALAVRKDFVDRPPAAVEYAGDWYALRPCSESAVRSAEVVAERLADAGVPAVARG</sequence>
<feature type="domain" description="Amine oxidase" evidence="1">
    <location>
        <begin position="14"/>
        <end position="423"/>
    </location>
</feature>
<dbReference type="PRINTS" id="PR00419">
    <property type="entry name" value="ADXRDTASE"/>
</dbReference>
<dbReference type="PANTHER" id="PTHR42923">
    <property type="entry name" value="PROTOPORPHYRINOGEN OXIDASE"/>
    <property type="match status" value="1"/>
</dbReference>
<name>A0A2S6GFS2_9PSEU</name>
<dbReference type="InterPro" id="IPR050464">
    <property type="entry name" value="Zeta_carotene_desat/Oxidored"/>
</dbReference>
<dbReference type="SUPFAM" id="SSF54373">
    <property type="entry name" value="FAD-linked reductases, C-terminal domain"/>
    <property type="match status" value="1"/>
</dbReference>
<organism evidence="2 3">
    <name type="scientific">Actinokineospora auranticolor</name>
    <dbReference type="NCBI Taxonomy" id="155976"/>
    <lineage>
        <taxon>Bacteria</taxon>
        <taxon>Bacillati</taxon>
        <taxon>Actinomycetota</taxon>
        <taxon>Actinomycetes</taxon>
        <taxon>Pseudonocardiales</taxon>
        <taxon>Pseudonocardiaceae</taxon>
        <taxon>Actinokineospora</taxon>
    </lineage>
</organism>
<evidence type="ECO:0000259" key="1">
    <source>
        <dbReference type="Pfam" id="PF01593"/>
    </source>
</evidence>
<gene>
    <name evidence="2" type="ORF">CLV40_12264</name>
</gene>
<keyword evidence="3" id="KW-1185">Reference proteome</keyword>
<dbReference type="EMBL" id="PTIX01000022">
    <property type="protein sequence ID" value="PPK64073.1"/>
    <property type="molecule type" value="Genomic_DNA"/>
</dbReference>
<comment type="caution">
    <text evidence="2">The sequence shown here is derived from an EMBL/GenBank/DDBJ whole genome shotgun (WGS) entry which is preliminary data.</text>
</comment>
<dbReference type="Pfam" id="PF01593">
    <property type="entry name" value="Amino_oxidase"/>
    <property type="match status" value="1"/>
</dbReference>
<dbReference type="Gene3D" id="3.50.50.60">
    <property type="entry name" value="FAD/NAD(P)-binding domain"/>
    <property type="match status" value="1"/>
</dbReference>
<dbReference type="RefSeq" id="WP_104482249.1">
    <property type="nucleotide sequence ID" value="NZ_CP154825.1"/>
</dbReference>
<protein>
    <submittedName>
        <fullName evidence="2">Oxygen-dependent protoporphyrinogen oxidase</fullName>
    </submittedName>
</protein>
<dbReference type="AlphaFoldDB" id="A0A2S6GFS2"/>
<dbReference type="InterPro" id="IPR036188">
    <property type="entry name" value="FAD/NAD-bd_sf"/>
</dbReference>
<evidence type="ECO:0000313" key="2">
    <source>
        <dbReference type="EMBL" id="PPK64073.1"/>
    </source>
</evidence>
<dbReference type="Gene3D" id="1.10.3110.10">
    <property type="entry name" value="protoporphyrinogen ix oxidase, domain 3"/>
    <property type="match status" value="1"/>
</dbReference>
<dbReference type="SUPFAM" id="SSF51905">
    <property type="entry name" value="FAD/NAD(P)-binding domain"/>
    <property type="match status" value="1"/>
</dbReference>
<dbReference type="OrthoDB" id="3267377at2"/>
<accession>A0A2S6GFS2</accession>
<proteinExistence type="predicted"/>
<reference evidence="2 3" key="1">
    <citation type="submission" date="2018-02" db="EMBL/GenBank/DDBJ databases">
        <title>Genomic Encyclopedia of Archaeal and Bacterial Type Strains, Phase II (KMG-II): from individual species to whole genera.</title>
        <authorList>
            <person name="Goeker M."/>
        </authorList>
    </citation>
    <scope>NUCLEOTIDE SEQUENCE [LARGE SCALE GENOMIC DNA]</scope>
    <source>
        <strain evidence="2 3">YU 961-1</strain>
    </source>
</reference>
<dbReference type="GO" id="GO:0016491">
    <property type="term" value="F:oxidoreductase activity"/>
    <property type="evidence" value="ECO:0007669"/>
    <property type="project" value="InterPro"/>
</dbReference>
<dbReference type="Gene3D" id="3.90.660.20">
    <property type="entry name" value="Protoporphyrinogen oxidase, mitochondrial, domain 2"/>
    <property type="match status" value="1"/>
</dbReference>